<keyword evidence="2" id="KW-0032">Aminotransferase</keyword>
<dbReference type="InterPro" id="IPR015424">
    <property type="entry name" value="PyrdxlP-dep_Trfase"/>
</dbReference>
<keyword evidence="5" id="KW-1185">Reference proteome</keyword>
<dbReference type="KEGG" id="clac:EG342_07305"/>
<dbReference type="EMBL" id="PPEH01000001">
    <property type="protein sequence ID" value="PNW15581.1"/>
    <property type="molecule type" value="Genomic_DNA"/>
</dbReference>
<organism evidence="3 4">
    <name type="scientific">Chryseobacterium lactis</name>
    <dbReference type="NCBI Taxonomy" id="1241981"/>
    <lineage>
        <taxon>Bacteria</taxon>
        <taxon>Pseudomonadati</taxon>
        <taxon>Bacteroidota</taxon>
        <taxon>Flavobacteriia</taxon>
        <taxon>Flavobacteriales</taxon>
        <taxon>Weeksellaceae</taxon>
        <taxon>Chryseobacterium group</taxon>
        <taxon>Chryseobacterium</taxon>
    </lineage>
</organism>
<sequence length="308" mass="36026">MIFHKDQIIDPENFRQPSFFISPFSTADLERNDAIMKNPNVSDDSLKEYNAFFGEHEYCLSGKEAIFNALDHYNLKKDDQVLILTTTSNLYISSCVTKEIEKFCGWSREKTDNTKLIFIIHEFGKVFHDMETIKNYNLPIIEDCAMSMFSSDEKELIGQYGDFTIYSLPKFFPIQFGGILKVNCKNYSINKNKAYQNHLQKVTLHYFEDSENIKKKRKDNNNYLILELCKLGFTPYFDYSERETPSVCMFTNNGHDLPKLKVFLQRNGIECSIFYGKDAFFIPVNQALGKFEMDYIINLITFFINESK</sequence>
<evidence type="ECO:0000313" key="2">
    <source>
        <dbReference type="EMBL" id="AZA81732.1"/>
    </source>
</evidence>
<keyword evidence="2" id="KW-0808">Transferase</keyword>
<evidence type="ECO:0000256" key="1">
    <source>
        <dbReference type="RuleBase" id="RU004508"/>
    </source>
</evidence>
<proteinExistence type="inferred from homology"/>
<evidence type="ECO:0000313" key="5">
    <source>
        <dbReference type="Proteomes" id="UP000279972"/>
    </source>
</evidence>
<dbReference type="Pfam" id="PF01041">
    <property type="entry name" value="DegT_DnrJ_EryC1"/>
    <property type="match status" value="1"/>
</dbReference>
<accession>A0A3G6RYR5</accession>
<dbReference type="EMBL" id="CP033924">
    <property type="protein sequence ID" value="AZA81732.1"/>
    <property type="molecule type" value="Genomic_DNA"/>
</dbReference>
<dbReference type="Proteomes" id="UP000279972">
    <property type="component" value="Chromosome"/>
</dbReference>
<protein>
    <submittedName>
        <fullName evidence="2">DegT/DnrJ/EryC1/StrS aminotransferase family protein</fullName>
    </submittedName>
</protein>
<evidence type="ECO:0000313" key="3">
    <source>
        <dbReference type="EMBL" id="PNW15581.1"/>
    </source>
</evidence>
<reference evidence="3 4" key="1">
    <citation type="submission" date="2018-01" db="EMBL/GenBank/DDBJ databases">
        <title>Draft genome sequences of Chryseobacterium lactis NCTC11390, Chryseobacterium oncorhynchi 701B-08, and Chryseobacterium viscerum 687B-08.</title>
        <authorList>
            <person name="Jeong J.-J."/>
            <person name="Lee Y.J."/>
            <person name="Park B."/>
            <person name="Choi I.-G."/>
            <person name="Kim K.D."/>
        </authorList>
    </citation>
    <scope>NUCLEOTIDE SEQUENCE [LARGE SCALE GENOMIC DNA]</scope>
    <source>
        <strain evidence="3 4">NCTC11390</strain>
    </source>
</reference>
<evidence type="ECO:0000313" key="4">
    <source>
        <dbReference type="Proteomes" id="UP000236262"/>
    </source>
</evidence>
<dbReference type="AlphaFoldDB" id="A0A3G6RYR5"/>
<dbReference type="Gene3D" id="3.40.640.10">
    <property type="entry name" value="Type I PLP-dependent aspartate aminotransferase-like (Major domain)"/>
    <property type="match status" value="1"/>
</dbReference>
<dbReference type="SUPFAM" id="SSF53383">
    <property type="entry name" value="PLP-dependent transferases"/>
    <property type="match status" value="1"/>
</dbReference>
<gene>
    <name evidence="3" type="ORF">C1637_03910</name>
    <name evidence="2" type="ORF">EG342_07305</name>
</gene>
<dbReference type="Proteomes" id="UP000236262">
    <property type="component" value="Unassembled WGS sequence"/>
</dbReference>
<name>A0A3G6RYR5_CHRLC</name>
<reference evidence="2 5" key="2">
    <citation type="submission" date="2018-11" db="EMBL/GenBank/DDBJ databases">
        <title>Proposal to divide the Flavobacteriaceae and reorganize its genera based on Amino Acid Identity values calculated from whole genome sequences.</title>
        <authorList>
            <person name="Nicholson A.C."/>
            <person name="Gulvik C.A."/>
            <person name="Whitney A.M."/>
            <person name="Humrighouse B.W."/>
            <person name="Bell M."/>
            <person name="Holmes B."/>
            <person name="Steigerwalt A.G."/>
            <person name="Villarma A."/>
            <person name="Sheth M."/>
            <person name="Batra D."/>
            <person name="Pryor J."/>
            <person name="Bernardet J.-F."/>
            <person name="Hugo C."/>
            <person name="Kampfer P."/>
            <person name="Newman J."/>
            <person name="McQuiston J.R."/>
        </authorList>
    </citation>
    <scope>NUCLEOTIDE SEQUENCE [LARGE SCALE GENOMIC DNA]</scope>
    <source>
        <strain evidence="2 5">KC_1864</strain>
    </source>
</reference>
<dbReference type="InterPro" id="IPR015421">
    <property type="entry name" value="PyrdxlP-dep_Trfase_major"/>
</dbReference>
<dbReference type="RefSeq" id="WP_103289081.1">
    <property type="nucleotide sequence ID" value="NZ_CP033924.1"/>
</dbReference>
<keyword evidence="1" id="KW-0663">Pyridoxal phosphate</keyword>
<dbReference type="InterPro" id="IPR000653">
    <property type="entry name" value="DegT/StrS_aminotransferase"/>
</dbReference>
<dbReference type="OrthoDB" id="1117639at2"/>
<dbReference type="GO" id="GO:0008483">
    <property type="term" value="F:transaminase activity"/>
    <property type="evidence" value="ECO:0007669"/>
    <property type="project" value="UniProtKB-KW"/>
</dbReference>
<comment type="similarity">
    <text evidence="1">Belongs to the DegT/DnrJ/EryC1 family.</text>
</comment>